<sequence length="1023" mass="111245">MASRSRPRDGFTPPAWWAPWSREESLMAQAWATVAAYGDAPFMTWLDDRGREAETLSFEGLWAESAEIAYRMKHQWGVETGDRVLLCYMPGMQFMAAYWACLRLRAIAVPTYPPDPNKLEIGLKKLGLVKISCDAKLCLTERVIEQMRIALSLTHSWPKGLAWRRTDDAASSKKKKKTTTTTTSRAPREAVDAPGEGSAVAFLQYTSGSTGDPKGVMLTFDNIWHNCNEMYLPAQVRHLRNRGVEHAWGGEPRIVGCSWLPQFHDTGLVLCIVAPFVAGYRMINFSPLTFLRSPLLWMDALTKFGVHWSAAPDFSYELCVRRLADLDKEPTFDLSTVQQLACGAGERCRPAQLSRFSETFSRFGLRRDVFVPNYGLAEHVVATCGCAQGIKLSEKRPDLACCGEDFQCDLRIVCPATRVEKSLGESGEIWISSPSVAKGYWGKPDLTKEMFLATLSDGATRHAYLRTGDEGYFEVGPLGPRLFICGRLKDLIIVGGKNFYPEDVEVAAQEASHHIRPGCVAAFAAVDGGTDTSDEAVTCVFELRTKALSELDDDSKLARLADAVRRAVGVTSGILPARIVIIAERTIPKTTSGKVQRRQTRAKLDAHQLTCLHDTAGLHPMTSKRTPLFGADSWISKSIDTALTFFGGSSSSSSSSTKKKVLQHQDNGRAPPKEREDHAPRSTADDDVAKTTEALVATIREVSNGPCSATTAFHELGLSSRQTVELLRRVEREIDVELPPTLVFSCPTVAALAAEICRIRRGDDDDDVVVKVVEAPPTYSSRAVVLEVSSVAARLPGNCDDVARGLRDLVTARVSAASTVPFARWDLDAVDLRSAPARARASYGAFCAGPRGFEPAAFGMRLAEAAALDPQQRLFLETSYDALLAAGYQRRKDDTLVDATLPATFPNRATLAPRFLAGANVAVCLGMMNMDAALSLKPEDVGPHDLTGNGYASAGSRLSFLFDMHGPCTVVDTACSASLVAAHAAARFLEAEEADAALFAGALFSFISICLSITLCLAGDDCP</sequence>
<feature type="compositionally biased region" description="Basic and acidic residues" evidence="4">
    <location>
        <begin position="671"/>
        <end position="689"/>
    </location>
</feature>
<dbReference type="Gene3D" id="1.10.1200.10">
    <property type="entry name" value="ACP-like"/>
    <property type="match status" value="1"/>
</dbReference>
<dbReference type="AlphaFoldDB" id="A0AAD7XGU2"/>
<evidence type="ECO:0000256" key="5">
    <source>
        <dbReference type="SAM" id="Phobius"/>
    </source>
</evidence>
<dbReference type="SUPFAM" id="SSF47336">
    <property type="entry name" value="ACP-like"/>
    <property type="match status" value="1"/>
</dbReference>
<accession>A0AAD7XGU2</accession>
<dbReference type="Pfam" id="PF00550">
    <property type="entry name" value="PP-binding"/>
    <property type="match status" value="1"/>
</dbReference>
<dbReference type="PANTHER" id="PTHR22754:SF32">
    <property type="entry name" value="DISCO-INTERACTING PROTEIN 2"/>
    <property type="match status" value="1"/>
</dbReference>
<dbReference type="InterPro" id="IPR036736">
    <property type="entry name" value="ACP-like_sf"/>
</dbReference>
<evidence type="ECO:0008006" key="10">
    <source>
        <dbReference type="Google" id="ProtNLM"/>
    </source>
</evidence>
<evidence type="ECO:0000256" key="4">
    <source>
        <dbReference type="SAM" id="MobiDB-lite"/>
    </source>
</evidence>
<dbReference type="InterPro" id="IPR000873">
    <property type="entry name" value="AMP-dep_synth/lig_dom"/>
</dbReference>
<name>A0AAD7XGU2_9STRA</name>
<feature type="domain" description="Ketosynthase family 3 (KS3)" evidence="7">
    <location>
        <begin position="783"/>
        <end position="1023"/>
    </location>
</feature>
<comment type="caution">
    <text evidence="8">The sequence shown here is derived from an EMBL/GenBank/DDBJ whole genome shotgun (WGS) entry which is preliminary data.</text>
</comment>
<dbReference type="Gene3D" id="3.30.300.30">
    <property type="match status" value="1"/>
</dbReference>
<feature type="transmembrane region" description="Helical" evidence="5">
    <location>
        <begin position="996"/>
        <end position="1018"/>
    </location>
</feature>
<dbReference type="InterPro" id="IPR020841">
    <property type="entry name" value="PKS_Beta-ketoAc_synthase_dom"/>
</dbReference>
<dbReference type="Pfam" id="PF00501">
    <property type="entry name" value="AMP-binding"/>
    <property type="match status" value="1"/>
</dbReference>
<protein>
    <recommendedName>
        <fullName evidence="10">Carrier domain-containing protein</fullName>
    </recommendedName>
</protein>
<evidence type="ECO:0000256" key="3">
    <source>
        <dbReference type="ARBA" id="ARBA00022679"/>
    </source>
</evidence>
<dbReference type="SUPFAM" id="SSF53901">
    <property type="entry name" value="Thiolase-like"/>
    <property type="match status" value="1"/>
</dbReference>
<dbReference type="PROSITE" id="PS00455">
    <property type="entry name" value="AMP_BINDING"/>
    <property type="match status" value="1"/>
</dbReference>
<organism evidence="8 9">
    <name type="scientific">Chrysophaeum taylorii</name>
    <dbReference type="NCBI Taxonomy" id="2483200"/>
    <lineage>
        <taxon>Eukaryota</taxon>
        <taxon>Sar</taxon>
        <taxon>Stramenopiles</taxon>
        <taxon>Ochrophyta</taxon>
        <taxon>Pelagophyceae</taxon>
        <taxon>Pelagomonadales</taxon>
        <taxon>Pelagomonadaceae</taxon>
        <taxon>Chrysophaeum</taxon>
    </lineage>
</organism>
<dbReference type="InterPro" id="IPR042099">
    <property type="entry name" value="ANL_N_sf"/>
</dbReference>
<evidence type="ECO:0000256" key="2">
    <source>
        <dbReference type="ARBA" id="ARBA00022553"/>
    </source>
</evidence>
<dbReference type="GO" id="GO:0016746">
    <property type="term" value="F:acyltransferase activity"/>
    <property type="evidence" value="ECO:0007669"/>
    <property type="project" value="InterPro"/>
</dbReference>
<dbReference type="SMART" id="SM00825">
    <property type="entry name" value="PKS_KS"/>
    <property type="match status" value="1"/>
</dbReference>
<evidence type="ECO:0000256" key="1">
    <source>
        <dbReference type="ARBA" id="ARBA00022450"/>
    </source>
</evidence>
<dbReference type="SUPFAM" id="SSF56801">
    <property type="entry name" value="Acetyl-CoA synthetase-like"/>
    <property type="match status" value="1"/>
</dbReference>
<dbReference type="GO" id="GO:0031177">
    <property type="term" value="F:phosphopantetheine binding"/>
    <property type="evidence" value="ECO:0007669"/>
    <property type="project" value="InterPro"/>
</dbReference>
<dbReference type="PANTHER" id="PTHR22754">
    <property type="entry name" value="DISCO-INTERACTING PROTEIN 2 DIP2 -RELATED"/>
    <property type="match status" value="1"/>
</dbReference>
<dbReference type="EMBL" id="JAQMWT010000466">
    <property type="protein sequence ID" value="KAJ8600912.1"/>
    <property type="molecule type" value="Genomic_DNA"/>
</dbReference>
<dbReference type="InterPro" id="IPR014030">
    <property type="entry name" value="Ketoacyl_synth_N"/>
</dbReference>
<dbReference type="Gene3D" id="3.40.50.12780">
    <property type="entry name" value="N-terminal domain of ligase-like"/>
    <property type="match status" value="1"/>
</dbReference>
<keyword evidence="9" id="KW-1185">Reference proteome</keyword>
<keyword evidence="1" id="KW-0596">Phosphopantetheine</keyword>
<keyword evidence="5" id="KW-0472">Membrane</keyword>
<feature type="region of interest" description="Disordered" evidence="4">
    <location>
        <begin position="648"/>
        <end position="689"/>
    </location>
</feature>
<dbReference type="SMART" id="SM00823">
    <property type="entry name" value="PKS_PP"/>
    <property type="match status" value="1"/>
</dbReference>
<dbReference type="Pfam" id="PF00109">
    <property type="entry name" value="ketoacyl-synt"/>
    <property type="match status" value="1"/>
</dbReference>
<dbReference type="InterPro" id="IPR020806">
    <property type="entry name" value="PKS_PP-bd"/>
</dbReference>
<dbReference type="Proteomes" id="UP001230188">
    <property type="component" value="Unassembled WGS sequence"/>
</dbReference>
<dbReference type="Gene3D" id="3.40.47.10">
    <property type="match status" value="1"/>
</dbReference>
<proteinExistence type="predicted"/>
<evidence type="ECO:0000313" key="8">
    <source>
        <dbReference type="EMBL" id="KAJ8600912.1"/>
    </source>
</evidence>
<feature type="region of interest" description="Disordered" evidence="4">
    <location>
        <begin position="168"/>
        <end position="191"/>
    </location>
</feature>
<evidence type="ECO:0000313" key="9">
    <source>
        <dbReference type="Proteomes" id="UP001230188"/>
    </source>
</evidence>
<dbReference type="InterPro" id="IPR045851">
    <property type="entry name" value="AMP-bd_C_sf"/>
</dbReference>
<gene>
    <name evidence="8" type="ORF">CTAYLR_005060</name>
</gene>
<evidence type="ECO:0000259" key="7">
    <source>
        <dbReference type="PROSITE" id="PS52004"/>
    </source>
</evidence>
<reference evidence="8" key="1">
    <citation type="submission" date="2023-01" db="EMBL/GenBank/DDBJ databases">
        <title>Metagenome sequencing of chrysophaentin producing Chrysophaeum taylorii.</title>
        <authorList>
            <person name="Davison J."/>
            <person name="Bewley C."/>
        </authorList>
    </citation>
    <scope>NUCLEOTIDE SEQUENCE</scope>
    <source>
        <strain evidence="8">NIES-1699</strain>
    </source>
</reference>
<keyword evidence="2" id="KW-0597">Phosphoprotein</keyword>
<evidence type="ECO:0000259" key="6">
    <source>
        <dbReference type="PROSITE" id="PS50075"/>
    </source>
</evidence>
<dbReference type="PROSITE" id="PS50075">
    <property type="entry name" value="CARRIER"/>
    <property type="match status" value="1"/>
</dbReference>
<dbReference type="InterPro" id="IPR009081">
    <property type="entry name" value="PP-bd_ACP"/>
</dbReference>
<feature type="domain" description="Carrier" evidence="6">
    <location>
        <begin position="686"/>
        <end position="760"/>
    </location>
</feature>
<keyword evidence="5" id="KW-1133">Transmembrane helix</keyword>
<dbReference type="PROSITE" id="PS52004">
    <property type="entry name" value="KS3_2"/>
    <property type="match status" value="1"/>
</dbReference>
<dbReference type="InterPro" id="IPR016039">
    <property type="entry name" value="Thiolase-like"/>
</dbReference>
<keyword evidence="3" id="KW-0808">Transferase</keyword>
<dbReference type="InterPro" id="IPR020845">
    <property type="entry name" value="AMP-binding_CS"/>
</dbReference>
<keyword evidence="5" id="KW-0812">Transmembrane</keyword>